<name>Q2IX96_RHOP2</name>
<protein>
    <submittedName>
        <fullName evidence="1">Uncharacterized protein</fullName>
    </submittedName>
</protein>
<dbReference type="KEGG" id="rpb:RPB_2459"/>
<dbReference type="Proteomes" id="UP000008809">
    <property type="component" value="Chromosome"/>
</dbReference>
<proteinExistence type="predicted"/>
<accession>Q2IX96</accession>
<keyword evidence="2" id="KW-1185">Reference proteome</keyword>
<evidence type="ECO:0000313" key="2">
    <source>
        <dbReference type="Proteomes" id="UP000008809"/>
    </source>
</evidence>
<gene>
    <name evidence="1" type="ordered locus">RPB_2459</name>
</gene>
<organism evidence="1 2">
    <name type="scientific">Rhodopseudomonas palustris (strain HaA2)</name>
    <dbReference type="NCBI Taxonomy" id="316058"/>
    <lineage>
        <taxon>Bacteria</taxon>
        <taxon>Pseudomonadati</taxon>
        <taxon>Pseudomonadota</taxon>
        <taxon>Alphaproteobacteria</taxon>
        <taxon>Hyphomicrobiales</taxon>
        <taxon>Nitrobacteraceae</taxon>
        <taxon>Rhodopseudomonas</taxon>
    </lineage>
</organism>
<reference evidence="1 2" key="1">
    <citation type="submission" date="2006-01" db="EMBL/GenBank/DDBJ databases">
        <title>Complete sequence of Rhodopseudomonas palustris HaA2.</title>
        <authorList>
            <consortium name="US DOE Joint Genome Institute"/>
            <person name="Copeland A."/>
            <person name="Lucas S."/>
            <person name="Lapidus A."/>
            <person name="Barry K."/>
            <person name="Detter J.C."/>
            <person name="Glavina T."/>
            <person name="Hammon N."/>
            <person name="Israni S."/>
            <person name="Pitluck S."/>
            <person name="Chain P."/>
            <person name="Malfatti S."/>
            <person name="Shin M."/>
            <person name="Vergez L."/>
            <person name="Schmutz J."/>
            <person name="Larimer F."/>
            <person name="Land M."/>
            <person name="Hauser L."/>
            <person name="Pelletier D.A."/>
            <person name="Kyrpides N."/>
            <person name="Anderson I."/>
            <person name="Oda Y."/>
            <person name="Harwood C.S."/>
            <person name="Richardson P."/>
        </authorList>
    </citation>
    <scope>NUCLEOTIDE SEQUENCE [LARGE SCALE GENOMIC DNA]</scope>
    <source>
        <strain evidence="1 2">HaA2</strain>
    </source>
</reference>
<sequence length="66" mass="7300">MAQNQRRDGSDRLWLKSLIESFEASSCSDGRSPPCDRELLQAARAHLSIRKGPHDSEGKGRLVHAA</sequence>
<dbReference type="HOGENOM" id="CLU_2828402_0_0_5"/>
<dbReference type="EMBL" id="CP000250">
    <property type="protein sequence ID" value="ABD07164.1"/>
    <property type="molecule type" value="Genomic_DNA"/>
</dbReference>
<evidence type="ECO:0000313" key="1">
    <source>
        <dbReference type="EMBL" id="ABD07164.1"/>
    </source>
</evidence>
<dbReference type="AlphaFoldDB" id="Q2IX96"/>